<dbReference type="PANTHER" id="PTHR10060:SF15">
    <property type="entry name" value="DEOXYRIBONUCLEASE TATDN1"/>
    <property type="match status" value="1"/>
</dbReference>
<dbReference type="PANTHER" id="PTHR10060">
    <property type="entry name" value="TATD FAMILY DEOXYRIBONUCLEASE"/>
    <property type="match status" value="1"/>
</dbReference>
<dbReference type="Gene3D" id="3.20.20.140">
    <property type="entry name" value="Metal-dependent hydrolases"/>
    <property type="match status" value="1"/>
</dbReference>
<evidence type="ECO:0000256" key="1">
    <source>
        <dbReference type="ARBA" id="ARBA00009275"/>
    </source>
</evidence>
<evidence type="ECO:0000256" key="2">
    <source>
        <dbReference type="ARBA" id="ARBA00022801"/>
    </source>
</evidence>
<dbReference type="GO" id="GO:0008296">
    <property type="term" value="F:3'-5'-DNA exonuclease activity"/>
    <property type="evidence" value="ECO:0007669"/>
    <property type="project" value="TreeGrafter"/>
</dbReference>
<reference evidence="3" key="1">
    <citation type="submission" date="2015-06" db="UniProtKB">
        <authorList>
            <consortium name="EnsemblPlants"/>
        </authorList>
    </citation>
    <scope>IDENTIFICATION</scope>
</reference>
<proteinExistence type="inferred from homology"/>
<organism evidence="3">
    <name type="scientific">Aegilops tauschii</name>
    <name type="common">Tausch's goatgrass</name>
    <name type="synonym">Aegilops squarrosa</name>
    <dbReference type="NCBI Taxonomy" id="37682"/>
    <lineage>
        <taxon>Eukaryota</taxon>
        <taxon>Viridiplantae</taxon>
        <taxon>Streptophyta</taxon>
        <taxon>Embryophyta</taxon>
        <taxon>Tracheophyta</taxon>
        <taxon>Spermatophyta</taxon>
        <taxon>Magnoliopsida</taxon>
        <taxon>Liliopsida</taxon>
        <taxon>Poales</taxon>
        <taxon>Poaceae</taxon>
        <taxon>BOP clade</taxon>
        <taxon>Pooideae</taxon>
        <taxon>Triticodae</taxon>
        <taxon>Triticeae</taxon>
        <taxon>Triticinae</taxon>
        <taxon>Aegilops</taxon>
    </lineage>
</organism>
<dbReference type="InterPro" id="IPR032466">
    <property type="entry name" value="Metal_Hydrolase"/>
</dbReference>
<dbReference type="GO" id="GO:0005829">
    <property type="term" value="C:cytosol"/>
    <property type="evidence" value="ECO:0007669"/>
    <property type="project" value="TreeGrafter"/>
</dbReference>
<sequence length="96" mass="10446">MASNTVKLIGKCSAPLTFNPKRRHTIHHLVLHQVTGGSLKESREALEIAETDGRLFCTVGVHPTRCGEFEESGDPEGHFQALLALAKEGIEKGKVL</sequence>
<name>N1QWD0_AEGTA</name>
<dbReference type="InterPro" id="IPR050891">
    <property type="entry name" value="TatD-type_Hydrolase"/>
</dbReference>
<keyword evidence="2" id="KW-0378">Hydrolase</keyword>
<evidence type="ECO:0000313" key="3">
    <source>
        <dbReference type="EnsemblPlants" id="EMT13837"/>
    </source>
</evidence>
<accession>N1QWD0</accession>
<dbReference type="EnsemblPlants" id="EMT13837">
    <property type="protein sequence ID" value="EMT13837"/>
    <property type="gene ID" value="F775_05114"/>
</dbReference>
<protein>
    <submittedName>
        <fullName evidence="3">Putative deoxyribonuclease TATDN1</fullName>
    </submittedName>
</protein>
<dbReference type="SUPFAM" id="SSF51556">
    <property type="entry name" value="Metallo-dependent hydrolases"/>
    <property type="match status" value="1"/>
</dbReference>
<dbReference type="AlphaFoldDB" id="N1QWD0"/>
<comment type="similarity">
    <text evidence="1">Belongs to the metallo-dependent hydrolases superfamily. TatD-type hydrolase family.</text>
</comment>